<dbReference type="Gene3D" id="3.30.160.100">
    <property type="entry name" value="Ribosome hibernation promotion factor-like"/>
    <property type="match status" value="1"/>
</dbReference>
<proteinExistence type="predicted"/>
<reference evidence="3 4" key="1">
    <citation type="submission" date="2018-07" db="EMBL/GenBank/DDBJ databases">
        <title>GABA Modulating Bacteria of the Human Gut Microbiota.</title>
        <authorList>
            <person name="Strandwitz P."/>
            <person name="Kim K.H."/>
            <person name="Terekhova D."/>
            <person name="Liu J.K."/>
            <person name="Sharma A."/>
            <person name="Levering J."/>
            <person name="Mcdonald D."/>
            <person name="Dietrich D."/>
            <person name="Ramadhar T.R."/>
            <person name="Lekbua A."/>
            <person name="Mroue N."/>
            <person name="Liston C."/>
            <person name="Stewart E.J."/>
            <person name="Dubin M.J."/>
            <person name="Zengler K."/>
            <person name="Knight R."/>
            <person name="Gilbert J.A."/>
            <person name="Clardy J."/>
            <person name="Lewis K."/>
        </authorList>
    </citation>
    <scope>NUCLEOTIDE SEQUENCE [LARGE SCALE GENOMIC DNA]</scope>
    <source>
        <strain evidence="3 4">KLE1738</strain>
    </source>
</reference>
<dbReference type="Gene3D" id="3.30.505.50">
    <property type="entry name" value="Sigma 54 modulation/S30EA ribosomal protein, C-terminal domain"/>
    <property type="match status" value="1"/>
</dbReference>
<dbReference type="Proteomes" id="UP000260649">
    <property type="component" value="Unassembled WGS sequence"/>
</dbReference>
<dbReference type="CDD" id="cd00552">
    <property type="entry name" value="RaiA"/>
    <property type="match status" value="1"/>
</dbReference>
<keyword evidence="4" id="KW-1185">Reference proteome</keyword>
<dbReference type="GO" id="GO:0022627">
    <property type="term" value="C:cytosolic small ribosomal subunit"/>
    <property type="evidence" value="ECO:0007669"/>
    <property type="project" value="TreeGrafter"/>
</dbReference>
<comment type="caution">
    <text evidence="3">The sequence shown here is derived from an EMBL/GenBank/DDBJ whole genome shotgun (WGS) entry which is preliminary data.</text>
</comment>
<organism evidence="3 4">
    <name type="scientific">Evtepia gabavorous</name>
    <dbReference type="NCBI Taxonomy" id="2211183"/>
    <lineage>
        <taxon>Bacteria</taxon>
        <taxon>Bacillati</taxon>
        <taxon>Bacillota</taxon>
        <taxon>Clostridia</taxon>
        <taxon>Eubacteriales</taxon>
        <taxon>Evtepia</taxon>
    </lineage>
</organism>
<dbReference type="PANTHER" id="PTHR33231">
    <property type="entry name" value="30S RIBOSOMAL PROTEIN"/>
    <property type="match status" value="1"/>
</dbReference>
<keyword evidence="1" id="KW-0810">Translation regulation</keyword>
<feature type="domain" description="Sigma 54 modulation/S30EA ribosomal protein C-terminal" evidence="2">
    <location>
        <begin position="136"/>
        <end position="190"/>
    </location>
</feature>
<dbReference type="GO" id="GO:0045900">
    <property type="term" value="P:negative regulation of translational elongation"/>
    <property type="evidence" value="ECO:0007669"/>
    <property type="project" value="TreeGrafter"/>
</dbReference>
<dbReference type="NCBIfam" id="TIGR00741">
    <property type="entry name" value="yfiA"/>
    <property type="match status" value="1"/>
</dbReference>
<evidence type="ECO:0000259" key="2">
    <source>
        <dbReference type="Pfam" id="PF16321"/>
    </source>
</evidence>
<gene>
    <name evidence="3" type="primary">raiA</name>
    <name evidence="3" type="ORF">DV520_07055</name>
</gene>
<evidence type="ECO:0000313" key="3">
    <source>
        <dbReference type="EMBL" id="RFT06544.1"/>
    </source>
</evidence>
<evidence type="ECO:0000313" key="4">
    <source>
        <dbReference type="Proteomes" id="UP000260649"/>
    </source>
</evidence>
<dbReference type="EMBL" id="QQRQ01000009">
    <property type="protein sequence ID" value="RFT06544.1"/>
    <property type="molecule type" value="Genomic_DNA"/>
</dbReference>
<dbReference type="InterPro" id="IPR003489">
    <property type="entry name" value="RHF/RaiA"/>
</dbReference>
<dbReference type="InterPro" id="IPR032528">
    <property type="entry name" value="Ribosom_S30AE_C"/>
</dbReference>
<accession>A0A3E2B3I7</accession>
<protein>
    <submittedName>
        <fullName evidence="3">Ribosome-associated translation inhibitor RaiA</fullName>
    </submittedName>
</protein>
<dbReference type="AlphaFoldDB" id="A0A3E2B3I7"/>
<dbReference type="GO" id="GO:0043024">
    <property type="term" value="F:ribosomal small subunit binding"/>
    <property type="evidence" value="ECO:0007669"/>
    <property type="project" value="TreeGrafter"/>
</dbReference>
<dbReference type="InterPro" id="IPR036567">
    <property type="entry name" value="RHF-like"/>
</dbReference>
<dbReference type="Pfam" id="PF02482">
    <property type="entry name" value="Ribosomal_S30AE"/>
    <property type="match status" value="1"/>
</dbReference>
<dbReference type="OrthoDB" id="9794975at2"/>
<dbReference type="InterPro" id="IPR050574">
    <property type="entry name" value="HPF/YfiA_ribosome-assoc"/>
</dbReference>
<dbReference type="InterPro" id="IPR038416">
    <property type="entry name" value="Ribosom_S30AE_C_sf"/>
</dbReference>
<dbReference type="PANTHER" id="PTHR33231:SF1">
    <property type="entry name" value="30S RIBOSOMAL PROTEIN"/>
    <property type="match status" value="1"/>
</dbReference>
<sequence length="195" mass="22202">MCAAPYGLRKGVVMMKIQFSNKNMTVPDRVYSHAEQRINELDHLFRGEPEAVVVFSAEDGKHVIELTIFSGTTIFRVVEKTSDMLVSIDAAVSSIRRQLREHRSKLSNNINSDAFEKDADELIFIPEVDRFDEPAYQVVRSKQFEFGPMSVQEAILQMNLIGHSFFAFRNEEKDGAFSVVYRRNDGGYGILVDKT</sequence>
<name>A0A3E2B3I7_9FIRM</name>
<evidence type="ECO:0000256" key="1">
    <source>
        <dbReference type="ARBA" id="ARBA00022845"/>
    </source>
</evidence>
<dbReference type="SUPFAM" id="SSF69754">
    <property type="entry name" value="Ribosome binding protein Y (YfiA homologue)"/>
    <property type="match status" value="1"/>
</dbReference>
<dbReference type="Pfam" id="PF16321">
    <property type="entry name" value="Ribosom_S30AE_C"/>
    <property type="match status" value="1"/>
</dbReference>